<dbReference type="EnsemblPlants" id="Pp3c11_26130V3.1">
    <property type="protein sequence ID" value="Pp3c11_26130V3.1"/>
    <property type="gene ID" value="Pp3c11_26130"/>
</dbReference>
<dbReference type="EnsemblPlants" id="Pp3c11_26130V3.2">
    <property type="protein sequence ID" value="Pp3c11_26130V3.2"/>
    <property type="gene ID" value="Pp3c11_26130"/>
</dbReference>
<evidence type="ECO:0000256" key="4">
    <source>
        <dbReference type="SAM" id="Phobius"/>
    </source>
</evidence>
<accession>A9SYL6</accession>
<dbReference type="PANTHER" id="PTHR10353">
    <property type="entry name" value="GLYCOSYL HYDROLASE"/>
    <property type="match status" value="1"/>
</dbReference>
<dbReference type="InterPro" id="IPR033132">
    <property type="entry name" value="GH_1_N_CS"/>
</dbReference>
<keyword evidence="2" id="KW-0378">Hydrolase</keyword>
<name>A9SYL6_PHYPA</name>
<evidence type="ECO:0008006" key="8">
    <source>
        <dbReference type="Google" id="ProtNLM"/>
    </source>
</evidence>
<dbReference type="GO" id="GO:0008422">
    <property type="term" value="F:beta-glucosidase activity"/>
    <property type="evidence" value="ECO:0000318"/>
    <property type="project" value="GO_Central"/>
</dbReference>
<evidence type="ECO:0000256" key="2">
    <source>
        <dbReference type="ARBA" id="ARBA00022801"/>
    </source>
</evidence>
<dbReference type="Gramene" id="Pp3c11_26130V3.1">
    <property type="protein sequence ID" value="Pp3c11_26130V3.1"/>
    <property type="gene ID" value="Pp3c11_26130"/>
</dbReference>
<reference evidence="5 7" key="1">
    <citation type="journal article" date="2008" name="Science">
        <title>The Physcomitrella genome reveals evolutionary insights into the conquest of land by plants.</title>
        <authorList>
            <person name="Rensing S."/>
            <person name="Lang D."/>
            <person name="Zimmer A."/>
            <person name="Terry A."/>
            <person name="Salamov A."/>
            <person name="Shapiro H."/>
            <person name="Nishiyama T."/>
            <person name="Perroud P.-F."/>
            <person name="Lindquist E."/>
            <person name="Kamisugi Y."/>
            <person name="Tanahashi T."/>
            <person name="Sakakibara K."/>
            <person name="Fujita T."/>
            <person name="Oishi K."/>
            <person name="Shin-I T."/>
            <person name="Kuroki Y."/>
            <person name="Toyoda A."/>
            <person name="Suzuki Y."/>
            <person name="Hashimoto A."/>
            <person name="Yamaguchi K."/>
            <person name="Sugano A."/>
            <person name="Kohara Y."/>
            <person name="Fujiyama A."/>
            <person name="Anterola A."/>
            <person name="Aoki S."/>
            <person name="Ashton N."/>
            <person name="Barbazuk W.B."/>
            <person name="Barker E."/>
            <person name="Bennetzen J."/>
            <person name="Bezanilla M."/>
            <person name="Blankenship R."/>
            <person name="Cho S.H."/>
            <person name="Dutcher S."/>
            <person name="Estelle M."/>
            <person name="Fawcett J.A."/>
            <person name="Gundlach H."/>
            <person name="Hanada K."/>
            <person name="Heyl A."/>
            <person name="Hicks K.A."/>
            <person name="Hugh J."/>
            <person name="Lohr M."/>
            <person name="Mayer K."/>
            <person name="Melkozernov A."/>
            <person name="Murata T."/>
            <person name="Nelson D."/>
            <person name="Pils B."/>
            <person name="Prigge M."/>
            <person name="Reiss B."/>
            <person name="Renner T."/>
            <person name="Rombauts S."/>
            <person name="Rushton P."/>
            <person name="Sanderfoot A."/>
            <person name="Schween G."/>
            <person name="Shiu S.-H."/>
            <person name="Stueber K."/>
            <person name="Theodoulou F.L."/>
            <person name="Tu H."/>
            <person name="Van de Peer Y."/>
            <person name="Verrier P.J."/>
            <person name="Waters E."/>
            <person name="Wood A."/>
            <person name="Yang L."/>
            <person name="Cove D."/>
            <person name="Cuming A."/>
            <person name="Hasebe M."/>
            <person name="Lucas S."/>
            <person name="Mishler D.B."/>
            <person name="Reski R."/>
            <person name="Grigoriev I."/>
            <person name="Quatrano R.S."/>
            <person name="Boore J.L."/>
        </authorList>
    </citation>
    <scope>NUCLEOTIDE SEQUENCE [LARGE SCALE GENOMIC DNA]</scope>
    <source>
        <strain evidence="6 7">cv. Gransden 2004</strain>
    </source>
</reference>
<dbReference type="FunCoup" id="A9SYL6">
    <property type="interactions" value="916"/>
</dbReference>
<comment type="similarity">
    <text evidence="1 3">Belongs to the glycosyl hydrolase 1 family.</text>
</comment>
<dbReference type="HOGENOM" id="CLU_001859_1_0_1"/>
<dbReference type="eggNOG" id="KOG0626">
    <property type="taxonomic scope" value="Eukaryota"/>
</dbReference>
<dbReference type="InterPro" id="IPR001360">
    <property type="entry name" value="Glyco_hydro_1"/>
</dbReference>
<dbReference type="PROSITE" id="PS00653">
    <property type="entry name" value="GLYCOSYL_HYDROL_F1_2"/>
    <property type="match status" value="1"/>
</dbReference>
<sequence length="538" mass="59973">MTTRSAFGYALQVTGFILLGVPILVLFLQLPRAITPHRIDPSVLPCKLHQDAELSNASTCVPFHRSLFPEGFVFGTATSSYQVEGAANVSGREPSIWDTFSRIPGKISDGKTGDVASDQYDKYMGDIDLMSQLNVDAYRFSISWTRVMKLGGETPEVNQEGVAYYNNLINGLLKKGIQPFVTLYHWDLPQSLNDAYGGWIDRKVVNDYAQFAEACFTAFGDRVKHWITFNEPQTFTVLGYGNGIHAPGRCSDRSKCTAGNTATEPYLAAHNVLLAHAAAVDVYKRKFKAMQGGAVGISLDCEWGEPETNSAADVEAAERHVLFQLGWFLDPIYRGDYPAVMRTNVGNRLPEFTADELALLKGSLDFIGLNHYTSRFISSGSGPGNALTSDHWQDQGILSSVTSRNGSQIGHQAASEWLYIVPWGIGKTLVWLTERYQKPLIFVTENGMDDLDGSKPVPELLNDVNRIDFYENYLSSVLSAIGNGSDVRGYFAWSLMDNFEWSMGYTRRFGLLYVDYDNQQRSLKESAKWFSRFLTRAK</sequence>
<dbReference type="Proteomes" id="UP000006727">
    <property type="component" value="Chromosome 11"/>
</dbReference>
<dbReference type="GO" id="GO:0005975">
    <property type="term" value="P:carbohydrate metabolic process"/>
    <property type="evidence" value="ECO:0007669"/>
    <property type="project" value="InterPro"/>
</dbReference>
<proteinExistence type="inferred from homology"/>
<dbReference type="InterPro" id="IPR017853">
    <property type="entry name" value="GH"/>
</dbReference>
<evidence type="ECO:0000256" key="3">
    <source>
        <dbReference type="RuleBase" id="RU003690"/>
    </source>
</evidence>
<keyword evidence="4" id="KW-0812">Transmembrane</keyword>
<dbReference type="Gramene" id="Pp3c11_26130V3.2">
    <property type="protein sequence ID" value="Pp3c11_26130V3.2"/>
    <property type="gene ID" value="Pp3c11_26130"/>
</dbReference>
<evidence type="ECO:0000313" key="5">
    <source>
        <dbReference type="EMBL" id="PNR45839.1"/>
    </source>
</evidence>
<keyword evidence="7" id="KW-1185">Reference proteome</keyword>
<dbReference type="SUPFAM" id="SSF51445">
    <property type="entry name" value="(Trans)glycosidases"/>
    <property type="match status" value="1"/>
</dbReference>
<dbReference type="Gene3D" id="3.20.20.80">
    <property type="entry name" value="Glycosidases"/>
    <property type="match status" value="1"/>
</dbReference>
<dbReference type="PaxDb" id="3218-PP1S138_14V6.1"/>
<gene>
    <name evidence="6" type="primary">LOC112288300</name>
    <name evidence="5" type="ORF">PHYPA_015610</name>
</gene>
<dbReference type="AlphaFoldDB" id="A9SYL6"/>
<reference evidence="6" key="3">
    <citation type="submission" date="2020-12" db="UniProtKB">
        <authorList>
            <consortium name="EnsemblPlants"/>
        </authorList>
    </citation>
    <scope>IDENTIFICATION</scope>
</reference>
<keyword evidence="4" id="KW-0472">Membrane</keyword>
<evidence type="ECO:0000313" key="7">
    <source>
        <dbReference type="Proteomes" id="UP000006727"/>
    </source>
</evidence>
<protein>
    <recommendedName>
        <fullName evidence="8">Beta-glucosidase</fullName>
    </recommendedName>
</protein>
<keyword evidence="4" id="KW-1133">Transmembrane helix</keyword>
<reference evidence="5 7" key="2">
    <citation type="journal article" date="2018" name="Plant J.">
        <title>The Physcomitrella patens chromosome-scale assembly reveals moss genome structure and evolution.</title>
        <authorList>
            <person name="Lang D."/>
            <person name="Ullrich K.K."/>
            <person name="Murat F."/>
            <person name="Fuchs J."/>
            <person name="Jenkins J."/>
            <person name="Haas F.B."/>
            <person name="Piednoel M."/>
            <person name="Gundlach H."/>
            <person name="Van Bel M."/>
            <person name="Meyberg R."/>
            <person name="Vives C."/>
            <person name="Morata J."/>
            <person name="Symeonidi A."/>
            <person name="Hiss M."/>
            <person name="Muchero W."/>
            <person name="Kamisugi Y."/>
            <person name="Saleh O."/>
            <person name="Blanc G."/>
            <person name="Decker E.L."/>
            <person name="van Gessel N."/>
            <person name="Grimwood J."/>
            <person name="Hayes R.D."/>
            <person name="Graham S.W."/>
            <person name="Gunter L.E."/>
            <person name="McDaniel S.F."/>
            <person name="Hoernstein S.N.W."/>
            <person name="Larsson A."/>
            <person name="Li F.W."/>
            <person name="Perroud P.F."/>
            <person name="Phillips J."/>
            <person name="Ranjan P."/>
            <person name="Rokshar D.S."/>
            <person name="Rothfels C.J."/>
            <person name="Schneider L."/>
            <person name="Shu S."/>
            <person name="Stevenson D.W."/>
            <person name="Thummler F."/>
            <person name="Tillich M."/>
            <person name="Villarreal Aguilar J.C."/>
            <person name="Widiez T."/>
            <person name="Wong G.K."/>
            <person name="Wymore A."/>
            <person name="Zhang Y."/>
            <person name="Zimmer A.D."/>
            <person name="Quatrano R.S."/>
            <person name="Mayer K.F.X."/>
            <person name="Goodstein D."/>
            <person name="Casacuberta J.M."/>
            <person name="Vandepoele K."/>
            <person name="Reski R."/>
            <person name="Cuming A.C."/>
            <person name="Tuskan G.A."/>
            <person name="Maumus F."/>
            <person name="Salse J."/>
            <person name="Schmutz J."/>
            <person name="Rensing S.A."/>
        </authorList>
    </citation>
    <scope>NUCLEOTIDE SEQUENCE [LARGE SCALE GENOMIC DNA]</scope>
    <source>
        <strain evidence="6 7">cv. Gransden 2004</strain>
    </source>
</reference>
<dbReference type="EMBL" id="ABEU02000011">
    <property type="protein sequence ID" value="PNR45839.1"/>
    <property type="molecule type" value="Genomic_DNA"/>
</dbReference>
<dbReference type="PANTHER" id="PTHR10353:SF310">
    <property type="entry name" value="BETA-GLUCOSIDASE 42"/>
    <property type="match status" value="1"/>
</dbReference>
<dbReference type="FunFam" id="3.20.20.80:FF:000022">
    <property type="entry name" value="Beta-glucosidase 11"/>
    <property type="match status" value="1"/>
</dbReference>
<dbReference type="OMA" id="CEWGEPE"/>
<evidence type="ECO:0000256" key="1">
    <source>
        <dbReference type="ARBA" id="ARBA00010838"/>
    </source>
</evidence>
<feature type="transmembrane region" description="Helical" evidence="4">
    <location>
        <begin position="6"/>
        <end position="28"/>
    </location>
</feature>
<dbReference type="Pfam" id="PF00232">
    <property type="entry name" value="Glyco_hydro_1"/>
    <property type="match status" value="1"/>
</dbReference>
<organism evidence="5">
    <name type="scientific">Physcomitrium patens</name>
    <name type="common">Spreading-leaved earth moss</name>
    <name type="synonym">Physcomitrella patens</name>
    <dbReference type="NCBI Taxonomy" id="3218"/>
    <lineage>
        <taxon>Eukaryota</taxon>
        <taxon>Viridiplantae</taxon>
        <taxon>Streptophyta</taxon>
        <taxon>Embryophyta</taxon>
        <taxon>Bryophyta</taxon>
        <taxon>Bryophytina</taxon>
        <taxon>Bryopsida</taxon>
        <taxon>Funariidae</taxon>
        <taxon>Funariales</taxon>
        <taxon>Funariaceae</taxon>
        <taxon>Physcomitrium</taxon>
    </lineage>
</organism>
<evidence type="ECO:0000313" key="6">
    <source>
        <dbReference type="EnsemblPlants" id="Pp3c11_26130V3.1"/>
    </source>
</evidence>
<dbReference type="PRINTS" id="PR00131">
    <property type="entry name" value="GLHYDRLASE1"/>
</dbReference>